<dbReference type="Gene3D" id="3.90.215.10">
    <property type="entry name" value="Gamma Fibrinogen, chain A, domain 1"/>
    <property type="match status" value="1"/>
</dbReference>
<evidence type="ECO:0000256" key="1">
    <source>
        <dbReference type="ARBA" id="ARBA00023157"/>
    </source>
</evidence>
<name>A0AAD9KSA4_RIDPI</name>
<gene>
    <name evidence="3" type="ORF">NP493_664g01027</name>
</gene>
<dbReference type="SUPFAM" id="SSF56496">
    <property type="entry name" value="Fibrinogen C-terminal domain-like"/>
    <property type="match status" value="1"/>
</dbReference>
<dbReference type="PANTHER" id="PTHR19143:SF458">
    <property type="entry name" value="FIBRINOGEN C-TERMINAL DOMAIN-CONTAINING PROTEIN-RELATED"/>
    <property type="match status" value="1"/>
</dbReference>
<keyword evidence="4" id="KW-1185">Reference proteome</keyword>
<dbReference type="EMBL" id="JAODUO010000664">
    <property type="protein sequence ID" value="KAK2176387.1"/>
    <property type="molecule type" value="Genomic_DNA"/>
</dbReference>
<dbReference type="AlphaFoldDB" id="A0AAD9KSA4"/>
<dbReference type="PROSITE" id="PS51406">
    <property type="entry name" value="FIBRINOGEN_C_2"/>
    <property type="match status" value="1"/>
</dbReference>
<evidence type="ECO:0000313" key="4">
    <source>
        <dbReference type="Proteomes" id="UP001209878"/>
    </source>
</evidence>
<evidence type="ECO:0000313" key="3">
    <source>
        <dbReference type="EMBL" id="KAK2176387.1"/>
    </source>
</evidence>
<organism evidence="3 4">
    <name type="scientific">Ridgeia piscesae</name>
    <name type="common">Tubeworm</name>
    <dbReference type="NCBI Taxonomy" id="27915"/>
    <lineage>
        <taxon>Eukaryota</taxon>
        <taxon>Metazoa</taxon>
        <taxon>Spiralia</taxon>
        <taxon>Lophotrochozoa</taxon>
        <taxon>Annelida</taxon>
        <taxon>Polychaeta</taxon>
        <taxon>Sedentaria</taxon>
        <taxon>Canalipalpata</taxon>
        <taxon>Sabellida</taxon>
        <taxon>Siboglinidae</taxon>
        <taxon>Ridgeia</taxon>
    </lineage>
</organism>
<feature type="domain" description="Fibrinogen C-terminal" evidence="2">
    <location>
        <begin position="1"/>
        <end position="117"/>
    </location>
</feature>
<dbReference type="InterPro" id="IPR050373">
    <property type="entry name" value="Fibrinogen_C-term_domain"/>
</dbReference>
<protein>
    <recommendedName>
        <fullName evidence="2">Fibrinogen C-terminal domain-containing protein</fullName>
    </recommendedName>
</protein>
<dbReference type="PANTHER" id="PTHR19143">
    <property type="entry name" value="FIBRINOGEN/TENASCIN/ANGIOPOEITIN"/>
    <property type="match status" value="1"/>
</dbReference>
<dbReference type="InterPro" id="IPR002181">
    <property type="entry name" value="Fibrinogen_a/b/g_C_dom"/>
</dbReference>
<dbReference type="PROSITE" id="PS00514">
    <property type="entry name" value="FIBRINOGEN_C_1"/>
    <property type="match status" value="1"/>
</dbReference>
<dbReference type="InterPro" id="IPR014716">
    <property type="entry name" value="Fibrinogen_a/b/g_C_1"/>
</dbReference>
<dbReference type="SMART" id="SM00186">
    <property type="entry name" value="FBG"/>
    <property type="match status" value="1"/>
</dbReference>
<proteinExistence type="predicted"/>
<reference evidence="3" key="1">
    <citation type="journal article" date="2023" name="Mol. Biol. Evol.">
        <title>Third-Generation Sequencing Reveals the Adaptive Role of the Epigenome in Three Deep-Sea Polychaetes.</title>
        <authorList>
            <person name="Perez M."/>
            <person name="Aroh O."/>
            <person name="Sun Y."/>
            <person name="Lan Y."/>
            <person name="Juniper S.K."/>
            <person name="Young C.R."/>
            <person name="Angers B."/>
            <person name="Qian P.Y."/>
        </authorList>
    </citation>
    <scope>NUCLEOTIDE SEQUENCE</scope>
    <source>
        <strain evidence="3">R07B-5</strain>
    </source>
</reference>
<accession>A0AAD9KSA4</accession>
<sequence>MKDFENNTKYAVYSNFAVASEQDKYKMSYGTYSGTPGNSFTAHQGQSFNTKDRDNDVYSGHCAQEFKGAWWYEACHDANLNGLYLRCPHVSFADGINWSAWHGKYYSLKKVEMKLRP</sequence>
<dbReference type="Pfam" id="PF00147">
    <property type="entry name" value="Fibrinogen_C"/>
    <property type="match status" value="1"/>
</dbReference>
<comment type="caution">
    <text evidence="3">The sequence shown here is derived from an EMBL/GenBank/DDBJ whole genome shotgun (WGS) entry which is preliminary data.</text>
</comment>
<dbReference type="GO" id="GO:0005615">
    <property type="term" value="C:extracellular space"/>
    <property type="evidence" value="ECO:0007669"/>
    <property type="project" value="TreeGrafter"/>
</dbReference>
<keyword evidence="1" id="KW-1015">Disulfide bond</keyword>
<dbReference type="InterPro" id="IPR020837">
    <property type="entry name" value="Fibrinogen_CS"/>
</dbReference>
<dbReference type="InterPro" id="IPR036056">
    <property type="entry name" value="Fibrinogen-like_C"/>
</dbReference>
<evidence type="ECO:0000259" key="2">
    <source>
        <dbReference type="PROSITE" id="PS51406"/>
    </source>
</evidence>
<dbReference type="Proteomes" id="UP001209878">
    <property type="component" value="Unassembled WGS sequence"/>
</dbReference>